<dbReference type="PANTHER" id="PTHR47056:SF1">
    <property type="entry name" value="RHO GUANINE NUCLEOTIDE EXCHANGE FACTOR 39"/>
    <property type="match status" value="1"/>
</dbReference>
<comment type="caution">
    <text evidence="2">The sequence shown here is derived from an EMBL/GenBank/DDBJ whole genome shotgun (WGS) entry which is preliminary data.</text>
</comment>
<sequence>MVNRPKDIIENILNTEKIYCHGLELFIEKYENPSKMMGALSSKEEHNIIFGNIVNLYALSKKMMNYFMENGVVIGFQLLIKSMSNFENYALNYLDAKYLFTKKIKDDFKFRSFIEYQESCTTSKFFEFVFYQRLPIERIYQYKEMFTCLKLNLETEYSSAIIDDILEQLHFSISKIEKYTKNSDIYEHMCKLQRKLSKRTVFDMFMPGRRLLYHCDMIKNGCVRNYIERVLLFNDVLIILQRKKAYGFGLWGRKYIIKHQWVLKRCFFNHNIMGNDRCYYAENKHICGSPAKITVRLFFT</sequence>
<accession>A0A0C2J2V5</accession>
<dbReference type="PROSITE" id="PS50010">
    <property type="entry name" value="DH_2"/>
    <property type="match status" value="1"/>
</dbReference>
<dbReference type="SUPFAM" id="SSF48065">
    <property type="entry name" value="DBL homology domain (DH-domain)"/>
    <property type="match status" value="1"/>
</dbReference>
<dbReference type="Gene3D" id="1.20.900.10">
    <property type="entry name" value="Dbl homology (DH) domain"/>
    <property type="match status" value="1"/>
</dbReference>
<dbReference type="GO" id="GO:0005886">
    <property type="term" value="C:plasma membrane"/>
    <property type="evidence" value="ECO:0007669"/>
    <property type="project" value="TreeGrafter"/>
</dbReference>
<protein>
    <recommendedName>
        <fullName evidence="1">DH domain-containing protein</fullName>
    </recommendedName>
</protein>
<evidence type="ECO:0000259" key="1">
    <source>
        <dbReference type="PROSITE" id="PS50010"/>
    </source>
</evidence>
<evidence type="ECO:0000313" key="3">
    <source>
        <dbReference type="Proteomes" id="UP000031668"/>
    </source>
</evidence>
<dbReference type="GO" id="GO:0030335">
    <property type="term" value="P:positive regulation of cell migration"/>
    <property type="evidence" value="ECO:0007669"/>
    <property type="project" value="TreeGrafter"/>
</dbReference>
<dbReference type="Pfam" id="PF00621">
    <property type="entry name" value="RhoGEF"/>
    <property type="match status" value="1"/>
</dbReference>
<feature type="domain" description="DH" evidence="1">
    <location>
        <begin position="4"/>
        <end position="186"/>
    </location>
</feature>
<dbReference type="AlphaFoldDB" id="A0A0C2J2V5"/>
<organism evidence="2 3">
    <name type="scientific">Thelohanellus kitauei</name>
    <name type="common">Myxosporean</name>
    <dbReference type="NCBI Taxonomy" id="669202"/>
    <lineage>
        <taxon>Eukaryota</taxon>
        <taxon>Metazoa</taxon>
        <taxon>Cnidaria</taxon>
        <taxon>Myxozoa</taxon>
        <taxon>Myxosporea</taxon>
        <taxon>Bivalvulida</taxon>
        <taxon>Platysporina</taxon>
        <taxon>Myxobolidae</taxon>
        <taxon>Thelohanellus</taxon>
    </lineage>
</organism>
<dbReference type="EMBL" id="JWZT01004669">
    <property type="protein sequence ID" value="KII63412.1"/>
    <property type="molecule type" value="Genomic_DNA"/>
</dbReference>
<dbReference type="GO" id="GO:0005085">
    <property type="term" value="F:guanyl-nucleotide exchange factor activity"/>
    <property type="evidence" value="ECO:0007669"/>
    <property type="project" value="InterPro"/>
</dbReference>
<dbReference type="Proteomes" id="UP000031668">
    <property type="component" value="Unassembled WGS sequence"/>
</dbReference>
<dbReference type="PANTHER" id="PTHR47056">
    <property type="entry name" value="RHO GUANINE NUCLEOTIDE EXCHANGE FACTOR 39"/>
    <property type="match status" value="1"/>
</dbReference>
<keyword evidence="3" id="KW-1185">Reference proteome</keyword>
<evidence type="ECO:0000313" key="2">
    <source>
        <dbReference type="EMBL" id="KII63412.1"/>
    </source>
</evidence>
<dbReference type="InterPro" id="IPR042987">
    <property type="entry name" value="ARHGEF39"/>
</dbReference>
<dbReference type="InterPro" id="IPR000219">
    <property type="entry name" value="DH_dom"/>
</dbReference>
<reference evidence="2 3" key="1">
    <citation type="journal article" date="2014" name="Genome Biol. Evol.">
        <title>The genome of the myxosporean Thelohanellus kitauei shows adaptations to nutrient acquisition within its fish host.</title>
        <authorList>
            <person name="Yang Y."/>
            <person name="Xiong J."/>
            <person name="Zhou Z."/>
            <person name="Huo F."/>
            <person name="Miao W."/>
            <person name="Ran C."/>
            <person name="Liu Y."/>
            <person name="Zhang J."/>
            <person name="Feng J."/>
            <person name="Wang M."/>
            <person name="Wang M."/>
            <person name="Wang L."/>
            <person name="Yao B."/>
        </authorList>
    </citation>
    <scope>NUCLEOTIDE SEQUENCE [LARGE SCALE GENOMIC DNA]</scope>
    <source>
        <strain evidence="2">Wuqing</strain>
    </source>
</reference>
<dbReference type="InterPro" id="IPR035899">
    <property type="entry name" value="DBL_dom_sf"/>
</dbReference>
<dbReference type="OrthoDB" id="660555at2759"/>
<name>A0A0C2J2V5_THEKT</name>
<proteinExistence type="predicted"/>
<gene>
    <name evidence="2" type="ORF">RF11_02221</name>
</gene>